<evidence type="ECO:0000313" key="1">
    <source>
        <dbReference type="EMBL" id="KAI2384558.1"/>
    </source>
</evidence>
<sequence>MSTFACEATIPGPVPEELHSLFVKYDEQNTEERPVKRRKVKSVRAFSNIQASEELLSNFLTLFRVDLKVTFRELSTSCTGLDYVLAPIPVLIATRKDRTTGNVTTEIQSANSCISLESFDLKACCSAFRYLRNFPSVYGTGKKTVTCSQCLFRRDPDNELAFHLVFRAFWRDCPPSIDILCRPGHKKAFDEFFAYQLSHTPSDNFSSRVPSDRKAQQWAPRDFYNNVHVPKKDIDLSLIRGYQSLNYRLYPFQRRAVGWLLEREGVEALADGTLHLLTREQPLPLSFARCTDADGRRCFVSHLYHAAVSDISQWSFSKQLKGGILAEEMGLGKTVELLTLICLHRRPESDIQRPSYDGGPVRSGASLIVTPSSILEQWRQEISRHLSDIQVMYYPGMQHSRKTDGTLIQQLASQDIVLTTYNALQRDLHFAQDPPDRALRNRKRLPRRKSPLVQISWWRVCIDEAQMVESGVTNAAKVALLIPRCNAWAVTGTPLRKDMKDLFGLLRFLQCEPFSSSLDAWTRLYEDSRPYFKTLIQTLVMRHNKSQVCDELHLPRQQRIVITIPFTAVEEQHYEQLFKQMCEECGIRQEEYQNGVLESNVYSIKTIEKMRSWLNRLRQACLHPEITTVSGKRAFGSGPLRSVADVLEVMIDQNDMQIRSEERRLLLLQIRRGQLQENAENPKAALEIWKASLSSAQNIVADCRDQLAEVLKNSQDESGDSLSDEDEEADDAEKSRIASYQQRLRSALEIEHISTFFIASAYYQIKSNLDLTSCDSKEFMTLERLEEQNYEAAKLIRKEMLAETSHRVNRRLNVIREKAERKAFIQIPYLTADLRPGGIESRRVLERLENFSDVVNRHATTLQKWRTHMVQLILRPLVDEEDGTNLQGDEYESSTKVQEEMYVYMEAVRAMVADYHDAITGQTSALVTHEMTQAIEKARIGGGPSPRLFISLMGCCKDLKPPKELGSLRGILNELRTLVTSLEWQESGGSARARSELTIIEGITKSVSTMFSTHSKVASQLEKEIILFQNVTNRRLEYYRHLQQISDTVAPYNEESKGMPLDKAQFNSNIQAEDKLKTSISGLKSKRRYLIHLRDETNGDESSRICIICQSSFEIGVLTVCGHKYCKECLHLWWRQHRTCPACKHRLARNELHQITYKPSELLIQEEKTPGQDESGHSMKNAIYSDIKRDDLKEIKNIELSGSFGTKIDTLSRHLIWLRQHDPGAKSIVFSQYKSFLGILASAFSRFKIEYSSIDSPNGIELFKKKPSVECFLLHAKAHSSGLNLLNATHVFLCEPLINTAIELQAIARVHRIGQHRETTVWMYLISGTVEESIYQISVSRRLAHIVEKQKKPNANNLSQRPNTNLDQPSLTENILDAANSLEMQEVALGTLLGGATEGERVRDSDLYQCLFGKTGRASGAMAESVRLGVDRMLRADAAEERRNATNPQNIV</sequence>
<dbReference type="EMBL" id="JALBCA010000071">
    <property type="protein sequence ID" value="KAI2384558.1"/>
    <property type="molecule type" value="Genomic_DNA"/>
</dbReference>
<proteinExistence type="predicted"/>
<reference evidence="1" key="1">
    <citation type="journal article" date="2022" name="bioRxiv">
        <title>Population genetic analysis of Ophidiomyces ophidiicola, the causative agent of snake fungal disease, indicates recent introductions to the USA.</title>
        <authorList>
            <person name="Ladner J.T."/>
            <person name="Palmer J.M."/>
            <person name="Ettinger C.L."/>
            <person name="Stajich J.E."/>
            <person name="Farrell T.M."/>
            <person name="Glorioso B.M."/>
            <person name="Lawson B."/>
            <person name="Price S.J."/>
            <person name="Stengle A.G."/>
            <person name="Grear D.A."/>
            <person name="Lorch J.M."/>
        </authorList>
    </citation>
    <scope>NUCLEOTIDE SEQUENCE</scope>
    <source>
        <strain evidence="1">NWHC 24266-5</strain>
    </source>
</reference>
<name>A0ACB8UTB5_9EURO</name>
<comment type="caution">
    <text evidence="1">The sequence shown here is derived from an EMBL/GenBank/DDBJ whole genome shotgun (WGS) entry which is preliminary data.</text>
</comment>
<protein>
    <submittedName>
        <fullName evidence="1">Uncharacterized protein</fullName>
    </submittedName>
</protein>
<organism evidence="1">
    <name type="scientific">Ophidiomyces ophidiicola</name>
    <dbReference type="NCBI Taxonomy" id="1387563"/>
    <lineage>
        <taxon>Eukaryota</taxon>
        <taxon>Fungi</taxon>
        <taxon>Dikarya</taxon>
        <taxon>Ascomycota</taxon>
        <taxon>Pezizomycotina</taxon>
        <taxon>Eurotiomycetes</taxon>
        <taxon>Eurotiomycetidae</taxon>
        <taxon>Onygenales</taxon>
        <taxon>Onygenaceae</taxon>
        <taxon>Ophidiomyces</taxon>
    </lineage>
</organism>
<gene>
    <name evidence="1" type="ORF">LOY88_004606</name>
</gene>
<accession>A0ACB8UTB5</accession>